<gene>
    <name evidence="10" type="ORF">N7492_006951</name>
</gene>
<dbReference type="Gene3D" id="1.10.630.10">
    <property type="entry name" value="Cytochrome P450"/>
    <property type="match status" value="1"/>
</dbReference>
<comment type="similarity">
    <text evidence="2 9">Belongs to the cytochrome P450 family.</text>
</comment>
<evidence type="ECO:0000256" key="6">
    <source>
        <dbReference type="ARBA" id="ARBA00023004"/>
    </source>
</evidence>
<dbReference type="GO" id="GO:0016705">
    <property type="term" value="F:oxidoreductase activity, acting on paired donors, with incorporation or reduction of molecular oxygen"/>
    <property type="evidence" value="ECO:0007669"/>
    <property type="project" value="InterPro"/>
</dbReference>
<dbReference type="CDD" id="cd11061">
    <property type="entry name" value="CYP67-like"/>
    <property type="match status" value="1"/>
</dbReference>
<dbReference type="PANTHER" id="PTHR24305">
    <property type="entry name" value="CYTOCHROME P450"/>
    <property type="match status" value="1"/>
</dbReference>
<keyword evidence="6 8" id="KW-0408">Iron</keyword>
<reference evidence="10" key="2">
    <citation type="journal article" date="2023" name="IMA Fungus">
        <title>Comparative genomic study of the Penicillium genus elucidates a diverse pangenome and 15 lateral gene transfer events.</title>
        <authorList>
            <person name="Petersen C."/>
            <person name="Sorensen T."/>
            <person name="Nielsen M.R."/>
            <person name="Sondergaard T.E."/>
            <person name="Sorensen J.L."/>
            <person name="Fitzpatrick D.A."/>
            <person name="Frisvad J.C."/>
            <person name="Nielsen K.L."/>
        </authorList>
    </citation>
    <scope>NUCLEOTIDE SEQUENCE</scope>
    <source>
        <strain evidence="10">IBT 21917</strain>
    </source>
</reference>
<evidence type="ECO:0000256" key="9">
    <source>
        <dbReference type="RuleBase" id="RU000461"/>
    </source>
</evidence>
<dbReference type="AlphaFoldDB" id="A0A9W9I0C4"/>
<dbReference type="InterPro" id="IPR002401">
    <property type="entry name" value="Cyt_P450_E_grp-I"/>
</dbReference>
<evidence type="ECO:0000256" key="1">
    <source>
        <dbReference type="ARBA" id="ARBA00001971"/>
    </source>
</evidence>
<dbReference type="PRINTS" id="PR00463">
    <property type="entry name" value="EP450I"/>
</dbReference>
<organism evidence="10 11">
    <name type="scientific">Penicillium capsulatum</name>
    <dbReference type="NCBI Taxonomy" id="69766"/>
    <lineage>
        <taxon>Eukaryota</taxon>
        <taxon>Fungi</taxon>
        <taxon>Dikarya</taxon>
        <taxon>Ascomycota</taxon>
        <taxon>Pezizomycotina</taxon>
        <taxon>Eurotiomycetes</taxon>
        <taxon>Eurotiomycetidae</taxon>
        <taxon>Eurotiales</taxon>
        <taxon>Aspergillaceae</taxon>
        <taxon>Penicillium</taxon>
    </lineage>
</organism>
<evidence type="ECO:0000313" key="11">
    <source>
        <dbReference type="Proteomes" id="UP001146351"/>
    </source>
</evidence>
<keyword evidence="11" id="KW-1185">Reference proteome</keyword>
<dbReference type="GO" id="GO:0043386">
    <property type="term" value="P:mycotoxin biosynthetic process"/>
    <property type="evidence" value="ECO:0007669"/>
    <property type="project" value="UniProtKB-ARBA"/>
</dbReference>
<comment type="caution">
    <text evidence="10">The sequence shown here is derived from an EMBL/GenBank/DDBJ whole genome shotgun (WGS) entry which is preliminary data.</text>
</comment>
<evidence type="ECO:0000256" key="5">
    <source>
        <dbReference type="ARBA" id="ARBA00023002"/>
    </source>
</evidence>
<dbReference type="PROSITE" id="PS00086">
    <property type="entry name" value="CYTOCHROME_P450"/>
    <property type="match status" value="1"/>
</dbReference>
<dbReference type="PANTHER" id="PTHR24305:SF237">
    <property type="entry name" value="CYTOCHROME P450 MONOOXYGENASE ATNE-RELATED"/>
    <property type="match status" value="1"/>
</dbReference>
<dbReference type="PRINTS" id="PR00385">
    <property type="entry name" value="P450"/>
</dbReference>
<evidence type="ECO:0008006" key="12">
    <source>
        <dbReference type="Google" id="ProtNLM"/>
    </source>
</evidence>
<dbReference type="Pfam" id="PF00067">
    <property type="entry name" value="p450"/>
    <property type="match status" value="1"/>
</dbReference>
<keyword evidence="7 9" id="KW-0503">Monooxygenase</keyword>
<evidence type="ECO:0000313" key="10">
    <source>
        <dbReference type="EMBL" id="KAJ5161559.1"/>
    </source>
</evidence>
<evidence type="ECO:0000256" key="2">
    <source>
        <dbReference type="ARBA" id="ARBA00010617"/>
    </source>
</evidence>
<accession>A0A9W9I0C4</accession>
<proteinExistence type="inferred from homology"/>
<protein>
    <recommendedName>
        <fullName evidence="12">Cytochrome P450</fullName>
    </recommendedName>
</protein>
<sequence length="515" mass="57653">MHILFLGVASLGLVLLVQSIFRLCFHPLSKYPGPRLAAFTNWYATYFVGRGVFHIKTREWHRQYGPIVRYAPNALSFDSPTAQADIYGTRANTKKSEQYAVFSASRHAPNTITATEKDVYTFKRRTHTQFYLESSLKDVEDRILDKIDTFVNTLGSDSGRGNQEDGNSKVWSQSRNMADVCAWLTADVITDLAYGQSSQMLTSSEMRWILSVMTLMSWRGMLCVIQPKIYRWKLDRVFLAPAYKRILSAGTWAYKCTKNRVVAEKQVHQKDFFGAMINVKGSKDGQIFTTKDMWVETLLLMAAGSDTTSTAMAATFFYLAHCPDALVAATSEVRGSFAQKDDIRLGSTLNDCVFLQACINEAMRLTPSTPNILPRDVLAGGSVIDGEHIPAGMTVGSSLYANHRHESFEHPDEFWPERWIVSPERGVTDDDVKRTQRAFHPFSTGPRSCVGWKLAWSELNIAIARTLYSYDIKMADRSCCGLTQPRSCAYPMKGYAVAAAQGPALQFIRAPHGGV</sequence>
<reference evidence="10" key="1">
    <citation type="submission" date="2022-11" db="EMBL/GenBank/DDBJ databases">
        <authorList>
            <person name="Petersen C."/>
        </authorList>
    </citation>
    <scope>NUCLEOTIDE SEQUENCE</scope>
    <source>
        <strain evidence="10">IBT 21917</strain>
    </source>
</reference>
<keyword evidence="5 9" id="KW-0560">Oxidoreductase</keyword>
<dbReference type="EMBL" id="JAPQKO010000005">
    <property type="protein sequence ID" value="KAJ5161559.1"/>
    <property type="molecule type" value="Genomic_DNA"/>
</dbReference>
<dbReference type="GO" id="GO:0004497">
    <property type="term" value="F:monooxygenase activity"/>
    <property type="evidence" value="ECO:0007669"/>
    <property type="project" value="UniProtKB-KW"/>
</dbReference>
<dbReference type="InterPro" id="IPR017972">
    <property type="entry name" value="Cyt_P450_CS"/>
</dbReference>
<dbReference type="InterPro" id="IPR001128">
    <property type="entry name" value="Cyt_P450"/>
</dbReference>
<dbReference type="Proteomes" id="UP001146351">
    <property type="component" value="Unassembled WGS sequence"/>
</dbReference>
<keyword evidence="4 8" id="KW-0479">Metal-binding</keyword>
<name>A0A9W9I0C4_9EURO</name>
<dbReference type="GO" id="GO:0020037">
    <property type="term" value="F:heme binding"/>
    <property type="evidence" value="ECO:0007669"/>
    <property type="project" value="InterPro"/>
</dbReference>
<dbReference type="OrthoDB" id="1470350at2759"/>
<dbReference type="InterPro" id="IPR036396">
    <property type="entry name" value="Cyt_P450_sf"/>
</dbReference>
<evidence type="ECO:0000256" key="3">
    <source>
        <dbReference type="ARBA" id="ARBA00022617"/>
    </source>
</evidence>
<keyword evidence="3 8" id="KW-0349">Heme</keyword>
<evidence type="ECO:0000256" key="4">
    <source>
        <dbReference type="ARBA" id="ARBA00022723"/>
    </source>
</evidence>
<comment type="cofactor">
    <cofactor evidence="1 8">
        <name>heme</name>
        <dbReference type="ChEBI" id="CHEBI:30413"/>
    </cofactor>
</comment>
<evidence type="ECO:0000256" key="8">
    <source>
        <dbReference type="PIRSR" id="PIRSR602401-1"/>
    </source>
</evidence>
<dbReference type="SUPFAM" id="SSF48264">
    <property type="entry name" value="Cytochrome P450"/>
    <property type="match status" value="1"/>
</dbReference>
<feature type="binding site" description="axial binding residue" evidence="8">
    <location>
        <position position="449"/>
    </location>
    <ligand>
        <name>heme</name>
        <dbReference type="ChEBI" id="CHEBI:30413"/>
    </ligand>
    <ligandPart>
        <name>Fe</name>
        <dbReference type="ChEBI" id="CHEBI:18248"/>
    </ligandPart>
</feature>
<dbReference type="InterPro" id="IPR050121">
    <property type="entry name" value="Cytochrome_P450_monoxygenase"/>
</dbReference>
<dbReference type="GO" id="GO:0005506">
    <property type="term" value="F:iron ion binding"/>
    <property type="evidence" value="ECO:0007669"/>
    <property type="project" value="InterPro"/>
</dbReference>
<evidence type="ECO:0000256" key="7">
    <source>
        <dbReference type="ARBA" id="ARBA00023033"/>
    </source>
</evidence>